<comment type="caution">
    <text evidence="2">The sequence shown here is derived from an EMBL/GenBank/DDBJ whole genome shotgun (WGS) entry which is preliminary data.</text>
</comment>
<keyword evidence="2" id="KW-0378">Hydrolase</keyword>
<dbReference type="InterPro" id="IPR041516">
    <property type="entry name" value="LACTB2_WH"/>
</dbReference>
<dbReference type="RefSeq" id="WP_135280422.1">
    <property type="nucleotide sequence ID" value="NZ_SRIO01000001.1"/>
</dbReference>
<dbReference type="InterPro" id="IPR050662">
    <property type="entry name" value="Sec-metab_biosynth-thioest"/>
</dbReference>
<keyword evidence="3" id="KW-1185">Reference proteome</keyword>
<evidence type="ECO:0000313" key="2">
    <source>
        <dbReference type="EMBL" id="TFZ84247.1"/>
    </source>
</evidence>
<dbReference type="Proteomes" id="UP000297890">
    <property type="component" value="Unassembled WGS sequence"/>
</dbReference>
<gene>
    <name evidence="2" type="ORF">E4680_00515</name>
</gene>
<dbReference type="InterPro" id="IPR036388">
    <property type="entry name" value="WH-like_DNA-bd_sf"/>
</dbReference>
<dbReference type="Pfam" id="PF17778">
    <property type="entry name" value="WHD_BLACT"/>
    <property type="match status" value="1"/>
</dbReference>
<dbReference type="GO" id="GO:0016787">
    <property type="term" value="F:hydrolase activity"/>
    <property type="evidence" value="ECO:0007669"/>
    <property type="project" value="UniProtKB-KW"/>
</dbReference>
<dbReference type="Gene3D" id="3.60.15.10">
    <property type="entry name" value="Ribonuclease Z/Hydroxyacylglutathione hydrolase-like"/>
    <property type="match status" value="1"/>
</dbReference>
<dbReference type="PANTHER" id="PTHR23131">
    <property type="entry name" value="ENDORIBONUCLEASE LACTB2"/>
    <property type="match status" value="1"/>
</dbReference>
<dbReference type="SUPFAM" id="SSF56281">
    <property type="entry name" value="Metallo-hydrolase/oxidoreductase"/>
    <property type="match status" value="1"/>
</dbReference>
<feature type="domain" description="Metallo-beta-lactamase" evidence="1">
    <location>
        <begin position="52"/>
        <end position="211"/>
    </location>
</feature>
<evidence type="ECO:0000259" key="1">
    <source>
        <dbReference type="SMART" id="SM00849"/>
    </source>
</evidence>
<dbReference type="EMBL" id="SRIO01000001">
    <property type="protein sequence ID" value="TFZ84247.1"/>
    <property type="molecule type" value="Genomic_DNA"/>
</dbReference>
<dbReference type="Gene3D" id="1.10.10.10">
    <property type="entry name" value="Winged helix-like DNA-binding domain superfamily/Winged helix DNA-binding domain"/>
    <property type="match status" value="1"/>
</dbReference>
<dbReference type="Pfam" id="PF00753">
    <property type="entry name" value="Lactamase_B"/>
    <property type="match status" value="1"/>
</dbReference>
<dbReference type="SMART" id="SM00849">
    <property type="entry name" value="Lactamase_B"/>
    <property type="match status" value="1"/>
</dbReference>
<dbReference type="InterPro" id="IPR001279">
    <property type="entry name" value="Metallo-B-lactamas"/>
</dbReference>
<proteinExistence type="predicted"/>
<dbReference type="PANTHER" id="PTHR23131:SF0">
    <property type="entry name" value="ENDORIBONUCLEASE LACTB2"/>
    <property type="match status" value="1"/>
</dbReference>
<name>A0A4Z0FEP6_9GAMM</name>
<dbReference type="InterPro" id="IPR036866">
    <property type="entry name" value="RibonucZ/Hydroxyglut_hydro"/>
</dbReference>
<protein>
    <submittedName>
        <fullName evidence="2">MBL fold metallo-hydrolase</fullName>
    </submittedName>
</protein>
<dbReference type="AlphaFoldDB" id="A0A4Z0FEP6"/>
<sequence>MDRQDDATTTEPAPPSDWPALAKAFRAREVQDLGPLVRRVTARNAGMMTGPGTNSYLIGRHDVVVIDPGPADADHVQRIEAAARGPIRQILLTHRHPDHAPGAALLAERTGAPVRVFPRGPHGLRHPVGTPLADGERIETAEFRLQAIHTPGHAADHVCFLLENEGLLFAGDQVMEGATVVIAPPDGHMGQYLAALERLQTLDLVAIAPAHGRVLCEPQRLLAAIVTHRRQREAKVLAALQRAGHGTPETLVAEVYADTPAFLHLAARLSLQAHLIHLVESGQALFRDGTWHALTAV</sequence>
<organism evidence="2 3">
    <name type="scientific">Candidatus Macondimonas diazotrophica</name>
    <dbReference type="NCBI Taxonomy" id="2305248"/>
    <lineage>
        <taxon>Bacteria</taxon>
        <taxon>Pseudomonadati</taxon>
        <taxon>Pseudomonadota</taxon>
        <taxon>Gammaproteobacteria</taxon>
        <taxon>Chromatiales</taxon>
        <taxon>Ectothiorhodospiraceae</taxon>
        <taxon>Candidatus Macondimonas</taxon>
    </lineage>
</organism>
<dbReference type="CDD" id="cd16278">
    <property type="entry name" value="metallo-hydrolase-like_MBL-fold"/>
    <property type="match status" value="1"/>
</dbReference>
<accession>A0A4Z0FEP6</accession>
<dbReference type="OrthoDB" id="9802248at2"/>
<reference evidence="2 3" key="1">
    <citation type="journal article" date="2019" name="ISME J.">
        <title>Candidatus Macondimonas diazotrophica, a novel gammaproteobacterial genus dominating crude-oil-contaminated coastal sediments.</title>
        <authorList>
            <person name="Karthikeyan S."/>
            <person name="Konstantinidis K."/>
        </authorList>
    </citation>
    <scope>NUCLEOTIDE SEQUENCE [LARGE SCALE GENOMIC DNA]</scope>
    <source>
        <strain evidence="2 3">KTK01</strain>
    </source>
</reference>
<evidence type="ECO:0000313" key="3">
    <source>
        <dbReference type="Proteomes" id="UP000297890"/>
    </source>
</evidence>